<evidence type="ECO:0000256" key="1">
    <source>
        <dbReference type="SAM" id="MobiDB-lite"/>
    </source>
</evidence>
<gene>
    <name evidence="2" type="ORF">SCLCIDRAFT_117717</name>
</gene>
<name>A0A0C3E487_9AGAM</name>
<protein>
    <submittedName>
        <fullName evidence="2">Uncharacterized protein</fullName>
    </submittedName>
</protein>
<dbReference type="Proteomes" id="UP000053989">
    <property type="component" value="Unassembled WGS sequence"/>
</dbReference>
<feature type="region of interest" description="Disordered" evidence="1">
    <location>
        <begin position="1"/>
        <end position="20"/>
    </location>
</feature>
<evidence type="ECO:0000313" key="3">
    <source>
        <dbReference type="Proteomes" id="UP000053989"/>
    </source>
</evidence>
<reference evidence="2 3" key="1">
    <citation type="submission" date="2014-04" db="EMBL/GenBank/DDBJ databases">
        <authorList>
            <consortium name="DOE Joint Genome Institute"/>
            <person name="Kuo A."/>
            <person name="Kohler A."/>
            <person name="Nagy L.G."/>
            <person name="Floudas D."/>
            <person name="Copeland A."/>
            <person name="Barry K.W."/>
            <person name="Cichocki N."/>
            <person name="Veneault-Fourrey C."/>
            <person name="LaButti K."/>
            <person name="Lindquist E.A."/>
            <person name="Lipzen A."/>
            <person name="Lundell T."/>
            <person name="Morin E."/>
            <person name="Murat C."/>
            <person name="Sun H."/>
            <person name="Tunlid A."/>
            <person name="Henrissat B."/>
            <person name="Grigoriev I.V."/>
            <person name="Hibbett D.S."/>
            <person name="Martin F."/>
            <person name="Nordberg H.P."/>
            <person name="Cantor M.N."/>
            <person name="Hua S.X."/>
        </authorList>
    </citation>
    <scope>NUCLEOTIDE SEQUENCE [LARGE SCALE GENOMIC DNA]</scope>
    <source>
        <strain evidence="2 3">Foug A</strain>
    </source>
</reference>
<keyword evidence="3" id="KW-1185">Reference proteome</keyword>
<sequence>MVGFASGWKTSSTKRRSQTPSFTACVATTYSASAVDKVTSSCFFDIQLTAPPSRIYA</sequence>
<proteinExistence type="predicted"/>
<organism evidence="2 3">
    <name type="scientific">Scleroderma citrinum Foug A</name>
    <dbReference type="NCBI Taxonomy" id="1036808"/>
    <lineage>
        <taxon>Eukaryota</taxon>
        <taxon>Fungi</taxon>
        <taxon>Dikarya</taxon>
        <taxon>Basidiomycota</taxon>
        <taxon>Agaricomycotina</taxon>
        <taxon>Agaricomycetes</taxon>
        <taxon>Agaricomycetidae</taxon>
        <taxon>Boletales</taxon>
        <taxon>Sclerodermatineae</taxon>
        <taxon>Sclerodermataceae</taxon>
        <taxon>Scleroderma</taxon>
    </lineage>
</organism>
<dbReference type="OrthoDB" id="2672882at2759"/>
<accession>A0A0C3E487</accession>
<reference evidence="3" key="2">
    <citation type="submission" date="2015-01" db="EMBL/GenBank/DDBJ databases">
        <title>Evolutionary Origins and Diversification of the Mycorrhizal Mutualists.</title>
        <authorList>
            <consortium name="DOE Joint Genome Institute"/>
            <consortium name="Mycorrhizal Genomics Consortium"/>
            <person name="Kohler A."/>
            <person name="Kuo A."/>
            <person name="Nagy L.G."/>
            <person name="Floudas D."/>
            <person name="Copeland A."/>
            <person name="Barry K.W."/>
            <person name="Cichocki N."/>
            <person name="Veneault-Fourrey C."/>
            <person name="LaButti K."/>
            <person name="Lindquist E.A."/>
            <person name="Lipzen A."/>
            <person name="Lundell T."/>
            <person name="Morin E."/>
            <person name="Murat C."/>
            <person name="Riley R."/>
            <person name="Ohm R."/>
            <person name="Sun H."/>
            <person name="Tunlid A."/>
            <person name="Henrissat B."/>
            <person name="Grigoriev I.V."/>
            <person name="Hibbett D.S."/>
            <person name="Martin F."/>
        </authorList>
    </citation>
    <scope>NUCLEOTIDE SEQUENCE [LARGE SCALE GENOMIC DNA]</scope>
    <source>
        <strain evidence="3">Foug A</strain>
    </source>
</reference>
<dbReference type="HOGENOM" id="CLU_2997792_0_0_1"/>
<evidence type="ECO:0000313" key="2">
    <source>
        <dbReference type="EMBL" id="KIM63279.1"/>
    </source>
</evidence>
<dbReference type="EMBL" id="KN822036">
    <property type="protein sequence ID" value="KIM63279.1"/>
    <property type="molecule type" value="Genomic_DNA"/>
</dbReference>
<dbReference type="AlphaFoldDB" id="A0A0C3E487"/>
<dbReference type="InParanoid" id="A0A0C3E487"/>